<feature type="compositionally biased region" description="Low complexity" evidence="1">
    <location>
        <begin position="77"/>
        <end position="93"/>
    </location>
</feature>
<name>A0A8H7T1B5_9HELO</name>
<proteinExistence type="predicted"/>
<reference evidence="2" key="1">
    <citation type="submission" date="2021-02" db="EMBL/GenBank/DDBJ databases">
        <title>Genome sequence Cadophora malorum strain M34.</title>
        <authorList>
            <person name="Stefanovic E."/>
            <person name="Vu D."/>
            <person name="Scully C."/>
            <person name="Dijksterhuis J."/>
            <person name="Roader J."/>
            <person name="Houbraken J."/>
        </authorList>
    </citation>
    <scope>NUCLEOTIDE SEQUENCE</scope>
    <source>
        <strain evidence="2">M34</strain>
    </source>
</reference>
<protein>
    <submittedName>
        <fullName evidence="2">Uncharacterized protein</fullName>
    </submittedName>
</protein>
<feature type="compositionally biased region" description="Basic and acidic residues" evidence="1">
    <location>
        <begin position="105"/>
        <end position="119"/>
    </location>
</feature>
<feature type="compositionally biased region" description="Acidic residues" evidence="1">
    <location>
        <begin position="94"/>
        <end position="104"/>
    </location>
</feature>
<feature type="compositionally biased region" description="Acidic residues" evidence="1">
    <location>
        <begin position="160"/>
        <end position="188"/>
    </location>
</feature>
<evidence type="ECO:0000313" key="3">
    <source>
        <dbReference type="Proteomes" id="UP000664132"/>
    </source>
</evidence>
<gene>
    <name evidence="2" type="ORF">IFR04_014096</name>
</gene>
<sequence length="232" mass="24233">MSSQLALEILSLSAGLSQFSNFQIVNLGQQNNLVAIAPEYVFSLHSFLDRWFPWAWCLTLVDLQGLFVSGLDLSNQNNGTGNANETENANQDENLNEEEQAQADEEAKKAEEEAAKAAEEAAAAGNETANANEGEGEAEGEGAGANETAIDEGAAANVTEGEDGEDANANEEDAAADEEDAAAGEEEGKESKGNAKDETPSSEGRKVKKSVVVQRSAGGKRVPGAGKMKVLG</sequence>
<feature type="region of interest" description="Disordered" evidence="1">
    <location>
        <begin position="77"/>
        <end position="232"/>
    </location>
</feature>
<accession>A0A8H7T1B5</accession>
<dbReference type="Proteomes" id="UP000664132">
    <property type="component" value="Unassembled WGS sequence"/>
</dbReference>
<dbReference type="AlphaFoldDB" id="A0A8H7T1B5"/>
<dbReference type="EMBL" id="JAFJYH010000356">
    <property type="protein sequence ID" value="KAG4412755.1"/>
    <property type="molecule type" value="Genomic_DNA"/>
</dbReference>
<evidence type="ECO:0000313" key="2">
    <source>
        <dbReference type="EMBL" id="KAG4412755.1"/>
    </source>
</evidence>
<keyword evidence="3" id="KW-1185">Reference proteome</keyword>
<dbReference type="OrthoDB" id="3564837at2759"/>
<feature type="compositionally biased region" description="Low complexity" evidence="1">
    <location>
        <begin position="120"/>
        <end position="133"/>
    </location>
</feature>
<organism evidence="2 3">
    <name type="scientific">Cadophora malorum</name>
    <dbReference type="NCBI Taxonomy" id="108018"/>
    <lineage>
        <taxon>Eukaryota</taxon>
        <taxon>Fungi</taxon>
        <taxon>Dikarya</taxon>
        <taxon>Ascomycota</taxon>
        <taxon>Pezizomycotina</taxon>
        <taxon>Leotiomycetes</taxon>
        <taxon>Helotiales</taxon>
        <taxon>Ploettnerulaceae</taxon>
        <taxon>Cadophora</taxon>
    </lineage>
</organism>
<feature type="compositionally biased region" description="Basic and acidic residues" evidence="1">
    <location>
        <begin position="189"/>
        <end position="205"/>
    </location>
</feature>
<evidence type="ECO:0000256" key="1">
    <source>
        <dbReference type="SAM" id="MobiDB-lite"/>
    </source>
</evidence>
<comment type="caution">
    <text evidence="2">The sequence shown here is derived from an EMBL/GenBank/DDBJ whole genome shotgun (WGS) entry which is preliminary data.</text>
</comment>
<feature type="non-terminal residue" evidence="2">
    <location>
        <position position="1"/>
    </location>
</feature>